<evidence type="ECO:0000256" key="1">
    <source>
        <dbReference type="ARBA" id="ARBA00004606"/>
    </source>
</evidence>
<reference evidence="8" key="1">
    <citation type="submission" date="2014-07" db="EMBL/GenBank/DDBJ databases">
        <title>Identification of a novel salt tolerance gene in wild soybean by whole-genome sequencing.</title>
        <authorList>
            <person name="Lam H.-M."/>
            <person name="Qi X."/>
            <person name="Li M.-W."/>
            <person name="Liu X."/>
            <person name="Xie M."/>
            <person name="Ni M."/>
            <person name="Xu X."/>
        </authorList>
    </citation>
    <scope>NUCLEOTIDE SEQUENCE [LARGE SCALE GENOMIC DNA]</scope>
    <source>
        <tissue evidence="8">Root</tissue>
    </source>
</reference>
<evidence type="ECO:0000313" key="8">
    <source>
        <dbReference type="EMBL" id="KHN17485.1"/>
    </source>
</evidence>
<dbReference type="PRINTS" id="PR00081">
    <property type="entry name" value="GDHRDH"/>
</dbReference>
<dbReference type="SUPFAM" id="SSF51735">
    <property type="entry name" value="NAD(P)-binding Rossmann-fold domains"/>
    <property type="match status" value="1"/>
</dbReference>
<dbReference type="GO" id="GO:0005829">
    <property type="term" value="C:cytosol"/>
    <property type="evidence" value="ECO:0007669"/>
    <property type="project" value="TreeGrafter"/>
</dbReference>
<keyword evidence="4" id="KW-0735">Signal-anchor</keyword>
<dbReference type="GO" id="GO:0016491">
    <property type="term" value="F:oxidoreductase activity"/>
    <property type="evidence" value="ECO:0007669"/>
    <property type="project" value="UniProtKB-KW"/>
</dbReference>
<dbReference type="Gramene" id="XM_028377675.1">
    <property type="protein sequence ID" value="XP_028233476.1"/>
    <property type="gene ID" value="LOC114413337"/>
</dbReference>
<organism evidence="8">
    <name type="scientific">Glycine soja</name>
    <name type="common">Wild soybean</name>
    <dbReference type="NCBI Taxonomy" id="3848"/>
    <lineage>
        <taxon>Eukaryota</taxon>
        <taxon>Viridiplantae</taxon>
        <taxon>Streptophyta</taxon>
        <taxon>Embryophyta</taxon>
        <taxon>Tracheophyta</taxon>
        <taxon>Spermatophyta</taxon>
        <taxon>Magnoliopsida</taxon>
        <taxon>eudicotyledons</taxon>
        <taxon>Gunneridae</taxon>
        <taxon>Pentapetalae</taxon>
        <taxon>rosids</taxon>
        <taxon>fabids</taxon>
        <taxon>Fabales</taxon>
        <taxon>Fabaceae</taxon>
        <taxon>Papilionoideae</taxon>
        <taxon>50 kb inversion clade</taxon>
        <taxon>NPAAA clade</taxon>
        <taxon>indigoferoid/millettioid clade</taxon>
        <taxon>Phaseoleae</taxon>
        <taxon>Glycine</taxon>
        <taxon>Glycine subgen. Soja</taxon>
    </lineage>
</organism>
<evidence type="ECO:0000256" key="5">
    <source>
        <dbReference type="ARBA" id="ARBA00023002"/>
    </source>
</evidence>
<dbReference type="Gene3D" id="3.40.50.720">
    <property type="entry name" value="NAD(P)-binding Rossmann-like Domain"/>
    <property type="match status" value="1"/>
</dbReference>
<keyword evidence="10" id="KW-1185">Reference proteome</keyword>
<dbReference type="PRINTS" id="PR00080">
    <property type="entry name" value="SDRFAMILY"/>
</dbReference>
<dbReference type="Pfam" id="PF00106">
    <property type="entry name" value="adh_short"/>
    <property type="match status" value="1"/>
</dbReference>
<evidence type="ECO:0000256" key="7">
    <source>
        <dbReference type="SAM" id="Phobius"/>
    </source>
</evidence>
<dbReference type="Proteomes" id="UP000053555">
    <property type="component" value="Unassembled WGS sequence"/>
</dbReference>
<comment type="similarity">
    <text evidence="2 6">Belongs to the short-chain dehydrogenases/reductases (SDR) family.</text>
</comment>
<sequence length="323" mass="35534">MIEINKLLNFALPPLSLIVIFIFTPPLLLVKLLMCVKKFLYTENVAGKVVLITGAASGIGEQVAYEYARRGAKLSLVDIRKDKLVAVADKARSLGSPDVTIIGADVSKVQDCNRFVDETVNHFGRLDHLVNNAGISRKSVGVEDWLDVSEFTPIMDINFWGAVYGTLYAIPHLKINKGRIIVIASGCGWFPLPRISIYNASKAAVINFFETLRMELGWDIGITIATPGFVKTDLTLRAMEFEPTVGRIPMGSACECAIAIVDSACRGDMYVTNPSWVKVLLPWKLLCPELVDWACCLVFGVSQNSSSMKGNLHVSRIPELKLE</sequence>
<keyword evidence="7" id="KW-1133">Transmembrane helix</keyword>
<dbReference type="EC" id="1.1.-.-" evidence="8"/>
<dbReference type="AlphaFoldDB" id="A0A0B2Q889"/>
<keyword evidence="7" id="KW-0812">Transmembrane</keyword>
<keyword evidence="3" id="KW-0521">NADP</keyword>
<dbReference type="Proteomes" id="UP000289340">
    <property type="component" value="Chromosome 5"/>
</dbReference>
<dbReference type="SMR" id="A0A0B2Q889"/>
<feature type="transmembrane region" description="Helical" evidence="7">
    <location>
        <begin position="15"/>
        <end position="34"/>
    </location>
</feature>
<gene>
    <name evidence="9" type="ORF">D0Y65_012864</name>
    <name evidence="8" type="ORF">glysoja_027028</name>
</gene>
<evidence type="ECO:0000256" key="2">
    <source>
        <dbReference type="ARBA" id="ARBA00006484"/>
    </source>
</evidence>
<reference evidence="9 10" key="2">
    <citation type="submission" date="2018-09" db="EMBL/GenBank/DDBJ databases">
        <title>A high-quality reference genome of wild soybean provides a powerful tool to mine soybean genomes.</title>
        <authorList>
            <person name="Xie M."/>
            <person name="Chung C.Y.L."/>
            <person name="Li M.-W."/>
            <person name="Wong F.-L."/>
            <person name="Chan T.-F."/>
            <person name="Lam H.-M."/>
        </authorList>
    </citation>
    <scope>NUCLEOTIDE SEQUENCE [LARGE SCALE GENOMIC DNA]</scope>
    <source>
        <strain evidence="10">cv. W05</strain>
        <tissue evidence="9">Hypocotyl of etiolated seedlings</tissue>
    </source>
</reference>
<accession>A0A0B2Q889</accession>
<proteinExistence type="inferred from homology"/>
<dbReference type="GO" id="GO:0016020">
    <property type="term" value="C:membrane"/>
    <property type="evidence" value="ECO:0007669"/>
    <property type="project" value="UniProtKB-SubCell"/>
</dbReference>
<evidence type="ECO:0000256" key="4">
    <source>
        <dbReference type="ARBA" id="ARBA00022968"/>
    </source>
</evidence>
<evidence type="ECO:0000256" key="6">
    <source>
        <dbReference type="RuleBase" id="RU000363"/>
    </source>
</evidence>
<dbReference type="EMBL" id="QZWG01000005">
    <property type="protein sequence ID" value="RZC13420.1"/>
    <property type="molecule type" value="Genomic_DNA"/>
</dbReference>
<keyword evidence="7" id="KW-0472">Membrane</keyword>
<dbReference type="PANTHER" id="PTHR43391">
    <property type="entry name" value="RETINOL DEHYDROGENASE-RELATED"/>
    <property type="match status" value="1"/>
</dbReference>
<evidence type="ECO:0000256" key="3">
    <source>
        <dbReference type="ARBA" id="ARBA00022857"/>
    </source>
</evidence>
<keyword evidence="5 8" id="KW-0560">Oxidoreductase</keyword>
<comment type="subcellular location">
    <subcellularLocation>
        <location evidence="1">Membrane</location>
        <topology evidence="1">Single-pass type II membrane protein</topology>
    </subcellularLocation>
</comment>
<evidence type="ECO:0000313" key="9">
    <source>
        <dbReference type="EMBL" id="RZC13420.1"/>
    </source>
</evidence>
<protein>
    <submittedName>
        <fullName evidence="9">11-beta-hydroxysteroid dehydrogenase-like 2 isoform A</fullName>
    </submittedName>
    <submittedName>
        <fullName evidence="8">Hydroxysteroid 11-beta-dehydrogenase 1-like protein</fullName>
        <ecNumber evidence="8">1.1.-.-</ecNumber>
    </submittedName>
</protein>
<dbReference type="InterPro" id="IPR020904">
    <property type="entry name" value="Sc_DH/Rdtase_CS"/>
</dbReference>
<dbReference type="InterPro" id="IPR002347">
    <property type="entry name" value="SDR_fam"/>
</dbReference>
<name>A0A0B2Q889_GLYSO</name>
<dbReference type="PROSITE" id="PS00061">
    <property type="entry name" value="ADH_SHORT"/>
    <property type="match status" value="1"/>
</dbReference>
<dbReference type="EMBL" id="KN660270">
    <property type="protein sequence ID" value="KHN17485.1"/>
    <property type="molecule type" value="Genomic_DNA"/>
</dbReference>
<evidence type="ECO:0000313" key="10">
    <source>
        <dbReference type="Proteomes" id="UP000289340"/>
    </source>
</evidence>
<dbReference type="PANTHER" id="PTHR43391:SF69">
    <property type="entry name" value="11-BETA-HYDROXYSTEROID DEHYDROGENASE-LIKE 6"/>
    <property type="match status" value="1"/>
</dbReference>
<dbReference type="InterPro" id="IPR036291">
    <property type="entry name" value="NAD(P)-bd_dom_sf"/>
</dbReference>